<evidence type="ECO:0000313" key="2">
    <source>
        <dbReference type="EMBL" id="AHI19039.1"/>
    </source>
</evidence>
<feature type="transmembrane region" description="Helical" evidence="1">
    <location>
        <begin position="16"/>
        <end position="34"/>
    </location>
</feature>
<keyword evidence="1" id="KW-0472">Membrane</keyword>
<dbReference type="EMBL" id="CP004350">
    <property type="protein sequence ID" value="AHI19039.1"/>
    <property type="molecule type" value="Genomic_DNA"/>
</dbReference>
<organism evidence="2 3">
    <name type="scientific">Corynebacterium casei LMG S-19264</name>
    <dbReference type="NCBI Taxonomy" id="1285583"/>
    <lineage>
        <taxon>Bacteria</taxon>
        <taxon>Bacillati</taxon>
        <taxon>Actinomycetota</taxon>
        <taxon>Actinomycetes</taxon>
        <taxon>Mycobacteriales</taxon>
        <taxon>Corynebacteriaceae</taxon>
        <taxon>Corynebacterium</taxon>
    </lineage>
</organism>
<keyword evidence="1" id="KW-1133">Transmembrane helix</keyword>
<dbReference type="Proteomes" id="UP000019226">
    <property type="component" value="Chromosome"/>
</dbReference>
<feature type="transmembrane region" description="Helical" evidence="1">
    <location>
        <begin position="46"/>
        <end position="68"/>
    </location>
</feature>
<protein>
    <recommendedName>
        <fullName evidence="4">Cardiolipin synthase N-terminal domain-containing protein</fullName>
    </recommendedName>
</protein>
<evidence type="ECO:0000313" key="3">
    <source>
        <dbReference type="Proteomes" id="UP000019226"/>
    </source>
</evidence>
<evidence type="ECO:0000256" key="1">
    <source>
        <dbReference type="SAM" id="Phobius"/>
    </source>
</evidence>
<proteinExistence type="predicted"/>
<sequence>MEIESMNPLIPSVLDGLMMALVVLAFALAIWAIVELVREKGRPRHAVVRLILIILVPLIGAGVSLYWARVTRHANL</sequence>
<keyword evidence="3" id="KW-1185">Reference proteome</keyword>
<evidence type="ECO:0008006" key="4">
    <source>
        <dbReference type="Google" id="ProtNLM"/>
    </source>
</evidence>
<name>A0ABN4C962_9CORY</name>
<keyword evidence="1" id="KW-0812">Transmembrane</keyword>
<reference evidence="3" key="1">
    <citation type="submission" date="2013-02" db="EMBL/GenBank/DDBJ databases">
        <title>The complete genome sequence of Corynebacterium casei LMG S-19264 (=DSM 44701).</title>
        <authorList>
            <person name="Ruckert C."/>
            <person name="Albersmeier A."/>
            <person name="Kalinowski J."/>
        </authorList>
    </citation>
    <scope>NUCLEOTIDE SEQUENCE [LARGE SCALE GENOMIC DNA]</scope>
    <source>
        <strain evidence="3">LMG S-19264</strain>
    </source>
</reference>
<accession>A0ABN4C962</accession>
<gene>
    <name evidence="2" type="ORF">CCASEI_02270</name>
</gene>